<evidence type="ECO:0000259" key="3">
    <source>
        <dbReference type="Pfam" id="PF08770"/>
    </source>
</evidence>
<keyword evidence="6" id="KW-1185">Reference proteome</keyword>
<feature type="domain" description="Sulphur oxidation protein SoxZ" evidence="3">
    <location>
        <begin position="209"/>
        <end position="292"/>
    </location>
</feature>
<dbReference type="Gene3D" id="2.60.40.2470">
    <property type="entry name" value="SoxY domain"/>
    <property type="match status" value="1"/>
</dbReference>
<feature type="compositionally biased region" description="Low complexity" evidence="1">
    <location>
        <begin position="43"/>
        <end position="53"/>
    </location>
</feature>
<dbReference type="Gene3D" id="2.60.40.10">
    <property type="entry name" value="Immunoglobulins"/>
    <property type="match status" value="1"/>
</dbReference>
<protein>
    <submittedName>
        <fullName evidence="5">Quinoprotein dehydrogenase-associated SoxYZ-like carrier</fullName>
    </submittedName>
</protein>
<organism evidence="5 6">
    <name type="scientific">Segnochrobactrum spirostomi</name>
    <dbReference type="NCBI Taxonomy" id="2608987"/>
    <lineage>
        <taxon>Bacteria</taxon>
        <taxon>Pseudomonadati</taxon>
        <taxon>Pseudomonadota</taxon>
        <taxon>Alphaproteobacteria</taxon>
        <taxon>Hyphomicrobiales</taxon>
        <taxon>Segnochrobactraceae</taxon>
        <taxon>Segnochrobactrum</taxon>
    </lineage>
</organism>
<dbReference type="EMBL" id="VWNA01000001">
    <property type="protein sequence ID" value="MQT14289.1"/>
    <property type="molecule type" value="Genomic_DNA"/>
</dbReference>
<dbReference type="InterPro" id="IPR014880">
    <property type="entry name" value="SoxZ_dom"/>
</dbReference>
<dbReference type="NCBIfam" id="TIGR04557">
    <property type="entry name" value="fuse_rel_SoxYZ"/>
    <property type="match status" value="1"/>
</dbReference>
<feature type="chain" id="PRO_5025538771" evidence="2">
    <location>
        <begin position="34"/>
        <end position="299"/>
    </location>
</feature>
<evidence type="ECO:0000256" key="2">
    <source>
        <dbReference type="SAM" id="SignalP"/>
    </source>
</evidence>
<dbReference type="AlphaFoldDB" id="A0A6A7YA01"/>
<dbReference type="Pfam" id="PF08770">
    <property type="entry name" value="SoxZ"/>
    <property type="match status" value="1"/>
</dbReference>
<comment type="caution">
    <text evidence="5">The sequence shown here is derived from an EMBL/GenBank/DDBJ whole genome shotgun (WGS) entry which is preliminary data.</text>
</comment>
<feature type="signal peptide" evidence="2">
    <location>
        <begin position="1"/>
        <end position="33"/>
    </location>
</feature>
<dbReference type="InterPro" id="IPR013783">
    <property type="entry name" value="Ig-like_fold"/>
</dbReference>
<dbReference type="Proteomes" id="UP000332515">
    <property type="component" value="Unassembled WGS sequence"/>
</dbReference>
<reference evidence="5 6" key="1">
    <citation type="submission" date="2019-09" db="EMBL/GenBank/DDBJ databases">
        <title>Segnochrobactrum spirostomi gen. nov., sp. nov., isolated from the ciliate Spirostomum cf. yagiui and description of a novel family, Segnochrobactraceae fam. nov. within the order Rhizobiales of the class Alphaproteobacteria.</title>
        <authorList>
            <person name="Akter S."/>
            <person name="Shazib S.U.A."/>
            <person name="Shin M.K."/>
        </authorList>
    </citation>
    <scope>NUCLEOTIDE SEQUENCE [LARGE SCALE GENOMIC DNA]</scope>
    <source>
        <strain evidence="5 6">Sp-1</strain>
    </source>
</reference>
<feature type="region of interest" description="Disordered" evidence="1">
    <location>
        <begin position="43"/>
        <end position="64"/>
    </location>
</feature>
<dbReference type="InterPro" id="IPR030831">
    <property type="entry name" value="Fuse-rel_SoxYZ"/>
</dbReference>
<keyword evidence="2" id="KW-0732">Signal</keyword>
<dbReference type="SUPFAM" id="SSF81296">
    <property type="entry name" value="E set domains"/>
    <property type="match status" value="1"/>
</dbReference>
<dbReference type="InterPro" id="IPR038162">
    <property type="entry name" value="SoxY_sf"/>
</dbReference>
<dbReference type="Pfam" id="PF13501">
    <property type="entry name" value="SoxY"/>
    <property type="match status" value="1"/>
</dbReference>
<evidence type="ECO:0000259" key="4">
    <source>
        <dbReference type="Pfam" id="PF13501"/>
    </source>
</evidence>
<proteinExistence type="predicted"/>
<accession>A0A6A7YA01</accession>
<dbReference type="RefSeq" id="WP_153484728.1">
    <property type="nucleotide sequence ID" value="NZ_VWNA01000001.1"/>
</dbReference>
<evidence type="ECO:0000313" key="6">
    <source>
        <dbReference type="Proteomes" id="UP000332515"/>
    </source>
</evidence>
<feature type="domain" description="Ig-like SoxY" evidence="4">
    <location>
        <begin position="65"/>
        <end position="174"/>
    </location>
</feature>
<evidence type="ECO:0000256" key="1">
    <source>
        <dbReference type="SAM" id="MobiDB-lite"/>
    </source>
</evidence>
<gene>
    <name evidence="5" type="ORF">F0357_16885</name>
</gene>
<dbReference type="InterPro" id="IPR014756">
    <property type="entry name" value="Ig_E-set"/>
</dbReference>
<evidence type="ECO:0000313" key="5">
    <source>
        <dbReference type="EMBL" id="MQT14289.1"/>
    </source>
</evidence>
<name>A0A6A7YA01_9HYPH</name>
<sequence length="299" mass="31602">MIRARSRSVRAVSVPSVAAFVLAVAMPLAGALAADAAATQPAATTAAEPAQDAPSTATWDSLKPDVFGDKPIADNDSTMTLVAPKRAEDAAIVPITVTMKLPEGSPLTIQKLTLIVDENPAPVAATFTFGPDRRDLLLSTRLRVNAYSFIRAIAETSDGKLHMTERFVKASGGCSAPALKDQDTALAHLGEMRLKPVAESSAPAPDPGMSKAQLMIRHPNYSGLQMNQLTRLYIPARFVNDIVVKDGDRLVFSMEGGISLSEDPTIQFNYKPTGGEITVAAGDTEGTHFSTSLPDTASQ</sequence>
<dbReference type="InterPro" id="IPR032711">
    <property type="entry name" value="SoxY"/>
</dbReference>